<organism evidence="7 8">
    <name type="scientific">Actinomyces capricornis</name>
    <dbReference type="NCBI Taxonomy" id="2755559"/>
    <lineage>
        <taxon>Bacteria</taxon>
        <taxon>Bacillati</taxon>
        <taxon>Actinomycetota</taxon>
        <taxon>Actinomycetes</taxon>
        <taxon>Actinomycetales</taxon>
        <taxon>Actinomycetaceae</taxon>
        <taxon>Actinomyces</taxon>
    </lineage>
</organism>
<keyword evidence="4" id="KW-0425">Lantibiotic</keyword>
<dbReference type="Pfam" id="PF04604">
    <property type="entry name" value="L_biotic_typeA"/>
    <property type="match status" value="1"/>
</dbReference>
<accession>A0ABM7UAK3</accession>
<keyword evidence="3" id="KW-0883">Thioether bond</keyword>
<dbReference type="NCBIfam" id="NF040664">
    <property type="entry name" value="HEC_x9_TCC_lant"/>
    <property type="match status" value="1"/>
</dbReference>
<evidence type="ECO:0000313" key="8">
    <source>
        <dbReference type="Proteomes" id="UP000824496"/>
    </source>
</evidence>
<evidence type="ECO:0000256" key="5">
    <source>
        <dbReference type="ARBA" id="ARBA00023022"/>
    </source>
</evidence>
<name>A0ABM7UAK3_9ACTO</name>
<protein>
    <recommendedName>
        <fullName evidence="9">Lantibiotic</fullName>
    </recommendedName>
</protein>
<evidence type="ECO:0008006" key="9">
    <source>
        <dbReference type="Google" id="ProtNLM"/>
    </source>
</evidence>
<dbReference type="Proteomes" id="UP000824496">
    <property type="component" value="Chromosome"/>
</dbReference>
<evidence type="ECO:0000313" key="7">
    <source>
        <dbReference type="EMBL" id="BDA64362.1"/>
    </source>
</evidence>
<sequence>MSNINMQAVAALDELSDAELDEVLGANGVITTISHECHLNTWAFAFTCCS</sequence>
<reference evidence="7 8" key="1">
    <citation type="submission" date="2021-08" db="EMBL/GenBank/DDBJ databases">
        <title>Whole genome sequence of novel Actinomyces species strain MAS-1.</title>
        <authorList>
            <person name="Saito M."/>
            <person name="Kuwahara N."/>
            <person name="Takizawa T."/>
            <person name="Gotouda H."/>
            <person name="Ochiai T."/>
        </authorList>
    </citation>
    <scope>NUCLEOTIDE SEQUENCE [LARGE SCALE GENOMIC DNA]</scope>
    <source>
        <strain evidence="7 8">MAS-1</strain>
    </source>
</reference>
<keyword evidence="5" id="KW-0044">Antibiotic</keyword>
<evidence type="ECO:0000256" key="4">
    <source>
        <dbReference type="ARBA" id="ARBA00022789"/>
    </source>
</evidence>
<keyword evidence="6" id="KW-0078">Bacteriocin</keyword>
<keyword evidence="8" id="KW-1185">Reference proteome</keyword>
<dbReference type="EMBL" id="AP025017">
    <property type="protein sequence ID" value="BDA64362.1"/>
    <property type="molecule type" value="Genomic_DNA"/>
</dbReference>
<evidence type="ECO:0000256" key="6">
    <source>
        <dbReference type="ARBA" id="ARBA00023048"/>
    </source>
</evidence>
<dbReference type="RefSeq" id="WP_223912368.1">
    <property type="nucleotide sequence ID" value="NZ_AP025017.1"/>
</dbReference>
<comment type="similarity">
    <text evidence="1">Belongs to the type A lantibiotic family.</text>
</comment>
<evidence type="ECO:0000256" key="3">
    <source>
        <dbReference type="ARBA" id="ARBA00022784"/>
    </source>
</evidence>
<proteinExistence type="inferred from homology"/>
<evidence type="ECO:0000256" key="2">
    <source>
        <dbReference type="ARBA" id="ARBA00022529"/>
    </source>
</evidence>
<keyword evidence="2" id="KW-0929">Antimicrobial</keyword>
<gene>
    <name evidence="7" type="ORF">MANAM107_11960</name>
</gene>
<evidence type="ECO:0000256" key="1">
    <source>
        <dbReference type="ARBA" id="ARBA00009379"/>
    </source>
</evidence>
<dbReference type="InterPro" id="IPR007682">
    <property type="entry name" value="Lantibiotic_typ-A_Lactobact"/>
</dbReference>